<feature type="compositionally biased region" description="Basic and acidic residues" evidence="7">
    <location>
        <begin position="244"/>
        <end position="256"/>
    </location>
</feature>
<reference evidence="11" key="2">
    <citation type="submission" date="2020-09" db="EMBL/GenBank/DDBJ databases">
        <authorList>
            <person name="Sun Q."/>
            <person name="Ohkuma M."/>
        </authorList>
    </citation>
    <scope>NUCLEOTIDE SEQUENCE</scope>
    <source>
        <strain evidence="11">JCM 12580</strain>
    </source>
</reference>
<proteinExistence type="inferred from homology"/>
<evidence type="ECO:0000313" key="11">
    <source>
        <dbReference type="EMBL" id="GGJ94995.1"/>
    </source>
</evidence>
<feature type="domain" description="Tyrosine-protein kinase G-rich" evidence="10">
    <location>
        <begin position="149"/>
        <end position="196"/>
    </location>
</feature>
<dbReference type="Proteomes" id="UP000658382">
    <property type="component" value="Unassembled WGS sequence"/>
</dbReference>
<name>A0A917UY41_9BACI</name>
<evidence type="ECO:0000259" key="9">
    <source>
        <dbReference type="Pfam" id="PF02706"/>
    </source>
</evidence>
<gene>
    <name evidence="11" type="ORF">GCM10007063_16900</name>
</gene>
<dbReference type="AlphaFoldDB" id="A0A917UY41"/>
<dbReference type="GO" id="GO:0004713">
    <property type="term" value="F:protein tyrosine kinase activity"/>
    <property type="evidence" value="ECO:0007669"/>
    <property type="project" value="TreeGrafter"/>
</dbReference>
<evidence type="ECO:0000256" key="6">
    <source>
        <dbReference type="ARBA" id="ARBA00023136"/>
    </source>
</evidence>
<keyword evidence="12" id="KW-1185">Reference proteome</keyword>
<dbReference type="InterPro" id="IPR003856">
    <property type="entry name" value="LPS_length_determ_N"/>
</dbReference>
<evidence type="ECO:0000256" key="4">
    <source>
        <dbReference type="ARBA" id="ARBA00022692"/>
    </source>
</evidence>
<keyword evidence="5 8" id="KW-1133">Transmembrane helix</keyword>
<dbReference type="RefSeq" id="WP_188632662.1">
    <property type="nucleotide sequence ID" value="NZ_BMNQ01000019.1"/>
</dbReference>
<evidence type="ECO:0000256" key="2">
    <source>
        <dbReference type="ARBA" id="ARBA00006683"/>
    </source>
</evidence>
<dbReference type="Pfam" id="PF13807">
    <property type="entry name" value="GNVR"/>
    <property type="match status" value="1"/>
</dbReference>
<keyword evidence="3" id="KW-1003">Cell membrane</keyword>
<evidence type="ECO:0000313" key="12">
    <source>
        <dbReference type="Proteomes" id="UP000658382"/>
    </source>
</evidence>
<sequence>MEETISLKEIFEVIKKRLLLIISLIVAAALIAAVVSYFVLTPTYESSSMFVVNQKEQEQSSQQFTTNEIQTSVDLINTYNVIIKSPAILEPVIDELGLDYSVGQLESNLNVSSAENSQVVTVTATNADPALATDIANTTVKTFQKEIPDILNVDNVSILSEAELSGNPSPVSPKPLLNIAIAVVLGGMIGVGLAFLLEYLDNTITTEKDLEDKIGVPVLGVISHVSDDDVQVNPFQSAPKQSRRGGDLDGAQEKVN</sequence>
<dbReference type="PANTHER" id="PTHR32309:SF13">
    <property type="entry name" value="FERRIC ENTEROBACTIN TRANSPORT PROTEIN FEPE"/>
    <property type="match status" value="1"/>
</dbReference>
<dbReference type="GO" id="GO:0005886">
    <property type="term" value="C:plasma membrane"/>
    <property type="evidence" value="ECO:0007669"/>
    <property type="project" value="UniProtKB-SubCell"/>
</dbReference>
<evidence type="ECO:0000256" key="8">
    <source>
        <dbReference type="SAM" id="Phobius"/>
    </source>
</evidence>
<evidence type="ECO:0000256" key="7">
    <source>
        <dbReference type="SAM" id="MobiDB-lite"/>
    </source>
</evidence>
<comment type="similarity">
    <text evidence="2">Belongs to the CpsC/CapA family.</text>
</comment>
<keyword evidence="4 8" id="KW-0812">Transmembrane</keyword>
<organism evidence="11 12">
    <name type="scientific">Lentibacillus kapialis</name>
    <dbReference type="NCBI Taxonomy" id="340214"/>
    <lineage>
        <taxon>Bacteria</taxon>
        <taxon>Bacillati</taxon>
        <taxon>Bacillota</taxon>
        <taxon>Bacilli</taxon>
        <taxon>Bacillales</taxon>
        <taxon>Bacillaceae</taxon>
        <taxon>Lentibacillus</taxon>
    </lineage>
</organism>
<evidence type="ECO:0000259" key="10">
    <source>
        <dbReference type="Pfam" id="PF13807"/>
    </source>
</evidence>
<protein>
    <submittedName>
        <fullName evidence="11">Capsular polysaccharide biosynthesis protein</fullName>
    </submittedName>
</protein>
<feature type="domain" description="Polysaccharide chain length determinant N-terminal" evidence="9">
    <location>
        <begin position="3"/>
        <end position="96"/>
    </location>
</feature>
<feature type="region of interest" description="Disordered" evidence="7">
    <location>
        <begin position="231"/>
        <end position="256"/>
    </location>
</feature>
<feature type="transmembrane region" description="Helical" evidence="8">
    <location>
        <begin position="176"/>
        <end position="200"/>
    </location>
</feature>
<reference evidence="11" key="1">
    <citation type="journal article" date="2014" name="Int. J. Syst. Evol. Microbiol.">
        <title>Complete genome sequence of Corynebacterium casei LMG S-19264T (=DSM 44701T), isolated from a smear-ripened cheese.</title>
        <authorList>
            <consortium name="US DOE Joint Genome Institute (JGI-PGF)"/>
            <person name="Walter F."/>
            <person name="Albersmeier A."/>
            <person name="Kalinowski J."/>
            <person name="Ruckert C."/>
        </authorList>
    </citation>
    <scope>NUCLEOTIDE SEQUENCE</scope>
    <source>
        <strain evidence="11">JCM 12580</strain>
    </source>
</reference>
<feature type="transmembrane region" description="Helical" evidence="8">
    <location>
        <begin position="18"/>
        <end position="40"/>
    </location>
</feature>
<accession>A0A917UY41</accession>
<keyword evidence="6 8" id="KW-0472">Membrane</keyword>
<evidence type="ECO:0000256" key="3">
    <source>
        <dbReference type="ARBA" id="ARBA00022475"/>
    </source>
</evidence>
<comment type="subcellular location">
    <subcellularLocation>
        <location evidence="1">Cell membrane</location>
        <topology evidence="1">Multi-pass membrane protein</topology>
    </subcellularLocation>
</comment>
<dbReference type="InterPro" id="IPR050445">
    <property type="entry name" value="Bact_polysacc_biosynth/exp"/>
</dbReference>
<dbReference type="EMBL" id="BMNQ01000019">
    <property type="protein sequence ID" value="GGJ94995.1"/>
    <property type="molecule type" value="Genomic_DNA"/>
</dbReference>
<evidence type="ECO:0000256" key="1">
    <source>
        <dbReference type="ARBA" id="ARBA00004651"/>
    </source>
</evidence>
<dbReference type="PANTHER" id="PTHR32309">
    <property type="entry name" value="TYROSINE-PROTEIN KINASE"/>
    <property type="match status" value="1"/>
</dbReference>
<evidence type="ECO:0000256" key="5">
    <source>
        <dbReference type="ARBA" id="ARBA00022989"/>
    </source>
</evidence>
<dbReference type="InterPro" id="IPR032807">
    <property type="entry name" value="GNVR"/>
</dbReference>
<comment type="caution">
    <text evidence="11">The sequence shown here is derived from an EMBL/GenBank/DDBJ whole genome shotgun (WGS) entry which is preliminary data.</text>
</comment>
<dbReference type="Pfam" id="PF02706">
    <property type="entry name" value="Wzz"/>
    <property type="match status" value="1"/>
</dbReference>